<evidence type="ECO:0000313" key="3">
    <source>
        <dbReference type="Proteomes" id="UP000189545"/>
    </source>
</evidence>
<protein>
    <submittedName>
        <fullName evidence="2">Putative salt-induced outer membrane protein</fullName>
    </submittedName>
</protein>
<proteinExistence type="predicted"/>
<dbReference type="AlphaFoldDB" id="A0A1S6HXL5"/>
<dbReference type="STRING" id="225848.Sps_05180"/>
<reference evidence="2 3" key="1">
    <citation type="submission" date="2016-03" db="EMBL/GenBank/DDBJ databases">
        <title>Complete genome sequence of Shewanella psychrophila WP2, a deep sea bacterium isolated from west Pacific sediment.</title>
        <authorList>
            <person name="Xu G."/>
            <person name="Jian H."/>
        </authorList>
    </citation>
    <scope>NUCLEOTIDE SEQUENCE [LARGE SCALE GENOMIC DNA]</scope>
    <source>
        <strain evidence="2 3">WP2</strain>
    </source>
</reference>
<feature type="signal peptide" evidence="1">
    <location>
        <begin position="1"/>
        <end position="18"/>
    </location>
</feature>
<sequence>MFRVVAALLVSVPMSAWALVPPDYQEPPSDFTAEIEAGLQLNTGNTESSSFNGRTKLVYDTEQFRQEGTFKLYYAADDEKTTAEKYDVQLQSSYKLDNDFSWLDDGYVFGRGDFTLDRFGSYTQISTVSVGYGFDAISNSDTKLSLEIGPGYRYNMPIETELEPNPGAEKDIIVRTAAKFEQKLQEYTSLNADLTAEVGENNSTLTLDMNYKNTLFQDWAFKIGVNIKYTDIVPIGTKQTDTITTFNLLYTFQ</sequence>
<gene>
    <name evidence="2" type="ORF">Sps_05180</name>
</gene>
<dbReference type="RefSeq" id="WP_077755064.1">
    <property type="nucleotide sequence ID" value="NZ_CP014782.1"/>
</dbReference>
<dbReference type="Proteomes" id="UP000189545">
    <property type="component" value="Chromosome"/>
</dbReference>
<keyword evidence="1" id="KW-0732">Signal</keyword>
<dbReference type="InterPro" id="IPR007433">
    <property type="entry name" value="DUF481"/>
</dbReference>
<name>A0A1S6HXL5_9GAMM</name>
<evidence type="ECO:0000313" key="2">
    <source>
        <dbReference type="EMBL" id="AQS40249.1"/>
    </source>
</evidence>
<accession>A0A1S6HXL5</accession>
<organism evidence="2 3">
    <name type="scientific">Shewanella psychrophila</name>
    <dbReference type="NCBI Taxonomy" id="225848"/>
    <lineage>
        <taxon>Bacteria</taxon>
        <taxon>Pseudomonadati</taxon>
        <taxon>Pseudomonadota</taxon>
        <taxon>Gammaproteobacteria</taxon>
        <taxon>Alteromonadales</taxon>
        <taxon>Shewanellaceae</taxon>
        <taxon>Shewanella</taxon>
    </lineage>
</organism>
<dbReference type="EMBL" id="CP014782">
    <property type="protein sequence ID" value="AQS40249.1"/>
    <property type="molecule type" value="Genomic_DNA"/>
</dbReference>
<dbReference type="Pfam" id="PF04338">
    <property type="entry name" value="DUF481"/>
    <property type="match status" value="1"/>
</dbReference>
<keyword evidence="3" id="KW-1185">Reference proteome</keyword>
<dbReference type="KEGG" id="spsw:Sps_05180"/>
<evidence type="ECO:0000256" key="1">
    <source>
        <dbReference type="SAM" id="SignalP"/>
    </source>
</evidence>
<feature type="chain" id="PRO_5012119630" evidence="1">
    <location>
        <begin position="19"/>
        <end position="253"/>
    </location>
</feature>
<dbReference type="OrthoDB" id="7625761at2"/>